<keyword evidence="3 11" id="KW-0894">Sodium channel</keyword>
<dbReference type="Pfam" id="PF00858">
    <property type="entry name" value="ASC"/>
    <property type="match status" value="1"/>
</dbReference>
<evidence type="ECO:0000313" key="13">
    <source>
        <dbReference type="EnsemblMetazoa" id="XP_030838775"/>
    </source>
</evidence>
<organism evidence="13 14">
    <name type="scientific">Strongylocentrotus purpuratus</name>
    <name type="common">Purple sea urchin</name>
    <dbReference type="NCBI Taxonomy" id="7668"/>
    <lineage>
        <taxon>Eukaryota</taxon>
        <taxon>Metazoa</taxon>
        <taxon>Echinodermata</taxon>
        <taxon>Eleutherozoa</taxon>
        <taxon>Echinozoa</taxon>
        <taxon>Echinoidea</taxon>
        <taxon>Euechinoidea</taxon>
        <taxon>Echinacea</taxon>
        <taxon>Camarodonta</taxon>
        <taxon>Echinidea</taxon>
        <taxon>Strongylocentrotidae</taxon>
        <taxon>Strongylocentrotus</taxon>
    </lineage>
</organism>
<dbReference type="PANTHER" id="PTHR11690">
    <property type="entry name" value="AMILORIDE-SENSITIVE SODIUM CHANNEL-RELATED"/>
    <property type="match status" value="1"/>
</dbReference>
<dbReference type="GO" id="GO:0015280">
    <property type="term" value="F:ligand-gated sodium channel activity"/>
    <property type="evidence" value="ECO:0000318"/>
    <property type="project" value="GO_Central"/>
</dbReference>
<comment type="subcellular location">
    <subcellularLocation>
        <location evidence="1">Membrane</location>
        <topology evidence="1">Multi-pass membrane protein</topology>
    </subcellularLocation>
</comment>
<dbReference type="RefSeq" id="XP_030838775.1">
    <property type="nucleotide sequence ID" value="XM_030982915.1"/>
</dbReference>
<sequence length="522" mass="58991">MQMYHHQILTLQTTVIYTRRRKRQGRERKKVMENNNTTDPRGFVTVKLDTVDRQNIQHAGAKRLDRNFSGVQLVSSWWLALSRSAPEGIGIAGVKYVLVSTESRLRRLGWLVILMVAMTIVSYEIVDRGIYFSTGPLSVNIAVNQREKELTFPKVVVCNYNLYVKSKIQTLPAVDKVLRNYEYRHYDPNRTIALTPEEVSEVKAMDMSRLLEQLAHEKEHMFLRANFAGKPISLDDIIPVFTKEGRCFEINDGLNGTELLKSEGIGRAFGMTLVLNTEQDEYYYNSYLNDATGFIIQLLDQDEVPQVLEQGFDVGPGTLTSVAILATQHIYEKPPYGVCGEKKEKFYEKYSQPKCDLECMTDFVVGECGCRTAYMPGNATVCDPIAIATCTQYIVEHRHGELDNCTCPIECEKKTFSASLSSAKYPSNFRANLFEEYLNESVLNFPSLKRADSSFIKDNFVAVDLFFSSLGTNVITQQASYTIVSFMCDAGGAMGLWIGGSLLTLYEIIDLCGHSFFSTRHP</sequence>
<dbReference type="InterPro" id="IPR001873">
    <property type="entry name" value="ENaC"/>
</dbReference>
<evidence type="ECO:0000256" key="11">
    <source>
        <dbReference type="RuleBase" id="RU000679"/>
    </source>
</evidence>
<keyword evidence="9 11" id="KW-0739">Sodium transport</keyword>
<keyword evidence="7 11" id="KW-0406">Ion transport</keyword>
<evidence type="ECO:0000256" key="5">
    <source>
        <dbReference type="ARBA" id="ARBA00022989"/>
    </source>
</evidence>
<dbReference type="GeneID" id="100890821"/>
<dbReference type="InParanoid" id="A0A7M7NPT3"/>
<evidence type="ECO:0000256" key="7">
    <source>
        <dbReference type="ARBA" id="ARBA00023065"/>
    </source>
</evidence>
<keyword evidence="8 12" id="KW-0472">Membrane</keyword>
<evidence type="ECO:0000256" key="8">
    <source>
        <dbReference type="ARBA" id="ARBA00023136"/>
    </source>
</evidence>
<evidence type="ECO:0000256" key="12">
    <source>
        <dbReference type="SAM" id="Phobius"/>
    </source>
</evidence>
<evidence type="ECO:0000256" key="4">
    <source>
        <dbReference type="ARBA" id="ARBA00022692"/>
    </source>
</evidence>
<name>A0A7M7NPT3_STRPU</name>
<dbReference type="KEGG" id="spu:100890821"/>
<evidence type="ECO:0000256" key="1">
    <source>
        <dbReference type="ARBA" id="ARBA00004141"/>
    </source>
</evidence>
<keyword evidence="10 11" id="KW-0407">Ion channel</keyword>
<evidence type="ECO:0000256" key="9">
    <source>
        <dbReference type="ARBA" id="ARBA00023201"/>
    </source>
</evidence>
<dbReference type="OMA" id="MRDENIC"/>
<dbReference type="PANTHER" id="PTHR11690:SF300">
    <property type="entry name" value="PICKPOCKET PROTEIN 19"/>
    <property type="match status" value="1"/>
</dbReference>
<evidence type="ECO:0000313" key="14">
    <source>
        <dbReference type="Proteomes" id="UP000007110"/>
    </source>
</evidence>
<evidence type="ECO:0000256" key="10">
    <source>
        <dbReference type="ARBA" id="ARBA00023303"/>
    </source>
</evidence>
<reference evidence="14" key="1">
    <citation type="submission" date="2015-02" db="EMBL/GenBank/DDBJ databases">
        <title>Genome sequencing for Strongylocentrotus purpuratus.</title>
        <authorList>
            <person name="Murali S."/>
            <person name="Liu Y."/>
            <person name="Vee V."/>
            <person name="English A."/>
            <person name="Wang M."/>
            <person name="Skinner E."/>
            <person name="Han Y."/>
            <person name="Muzny D.M."/>
            <person name="Worley K.C."/>
            <person name="Gibbs R.A."/>
        </authorList>
    </citation>
    <scope>NUCLEOTIDE SEQUENCE</scope>
</reference>
<dbReference type="Gene3D" id="1.10.287.770">
    <property type="entry name" value="YojJ-like"/>
    <property type="match status" value="1"/>
</dbReference>
<keyword evidence="5 12" id="KW-1133">Transmembrane helix</keyword>
<dbReference type="GO" id="GO:0005886">
    <property type="term" value="C:plasma membrane"/>
    <property type="evidence" value="ECO:0000318"/>
    <property type="project" value="GO_Central"/>
</dbReference>
<dbReference type="PRINTS" id="PR01078">
    <property type="entry name" value="AMINACHANNEL"/>
</dbReference>
<comment type="similarity">
    <text evidence="11">Belongs to the amiloride-sensitive sodium channel (TC 1.A.6) family.</text>
</comment>
<protein>
    <submittedName>
        <fullName evidence="13">Uncharacterized protein</fullName>
    </submittedName>
</protein>
<evidence type="ECO:0000256" key="2">
    <source>
        <dbReference type="ARBA" id="ARBA00022448"/>
    </source>
</evidence>
<dbReference type="PROSITE" id="PS01206">
    <property type="entry name" value="ASC"/>
    <property type="match status" value="1"/>
</dbReference>
<proteinExistence type="inferred from homology"/>
<accession>A0A7M7NPT3</accession>
<dbReference type="GO" id="GO:0035725">
    <property type="term" value="P:sodium ion transmembrane transport"/>
    <property type="evidence" value="ECO:0000318"/>
    <property type="project" value="GO_Central"/>
</dbReference>
<dbReference type="Gene3D" id="2.60.470.10">
    <property type="entry name" value="Acid-sensing ion channels like domains"/>
    <property type="match status" value="1"/>
</dbReference>
<evidence type="ECO:0000256" key="3">
    <source>
        <dbReference type="ARBA" id="ARBA00022461"/>
    </source>
</evidence>
<reference evidence="13" key="2">
    <citation type="submission" date="2021-01" db="UniProtKB">
        <authorList>
            <consortium name="EnsemblMetazoa"/>
        </authorList>
    </citation>
    <scope>IDENTIFICATION</scope>
</reference>
<keyword evidence="2 11" id="KW-0813">Transport</keyword>
<keyword evidence="6" id="KW-0915">Sodium</keyword>
<keyword evidence="4 11" id="KW-0812">Transmembrane</keyword>
<dbReference type="Proteomes" id="UP000007110">
    <property type="component" value="Unassembled WGS sequence"/>
</dbReference>
<dbReference type="InterPro" id="IPR020903">
    <property type="entry name" value="ENaC_CS"/>
</dbReference>
<feature type="transmembrane region" description="Helical" evidence="12">
    <location>
        <begin position="108"/>
        <end position="126"/>
    </location>
</feature>
<keyword evidence="14" id="KW-1185">Reference proteome</keyword>
<dbReference type="OrthoDB" id="5874059at2759"/>
<evidence type="ECO:0000256" key="6">
    <source>
        <dbReference type="ARBA" id="ARBA00023053"/>
    </source>
</evidence>
<dbReference type="EnsemblMetazoa" id="XM_030982915">
    <property type="protein sequence ID" value="XP_030838775"/>
    <property type="gene ID" value="LOC100890821"/>
</dbReference>
<dbReference type="AlphaFoldDB" id="A0A7M7NPT3"/>